<dbReference type="EMBL" id="JARJCW010000011">
    <property type="protein sequence ID" value="KAJ7219256.1"/>
    <property type="molecule type" value="Genomic_DNA"/>
</dbReference>
<dbReference type="Pfam" id="PF01569">
    <property type="entry name" value="PAP2"/>
    <property type="match status" value="1"/>
</dbReference>
<evidence type="ECO:0000259" key="2">
    <source>
        <dbReference type="SMART" id="SM00014"/>
    </source>
</evidence>
<dbReference type="PANTHER" id="PTHR14969:SF13">
    <property type="entry name" value="AT30094P"/>
    <property type="match status" value="1"/>
</dbReference>
<dbReference type="SMART" id="SM00014">
    <property type="entry name" value="acidPPc"/>
    <property type="match status" value="1"/>
</dbReference>
<evidence type="ECO:0000313" key="4">
    <source>
        <dbReference type="Proteomes" id="UP001219525"/>
    </source>
</evidence>
<dbReference type="InterPro" id="IPR000326">
    <property type="entry name" value="PAP2/HPO"/>
</dbReference>
<dbReference type="InterPro" id="IPR036938">
    <property type="entry name" value="PAP2/HPO_sf"/>
</dbReference>
<keyword evidence="1" id="KW-0472">Membrane</keyword>
<gene>
    <name evidence="3" type="ORF">GGX14DRAFT_494173</name>
</gene>
<dbReference type="AlphaFoldDB" id="A0AAD6VPM8"/>
<feature type="domain" description="Phosphatidic acid phosphatase type 2/haloperoxidase" evidence="2">
    <location>
        <begin position="38"/>
        <end position="151"/>
    </location>
</feature>
<feature type="transmembrane region" description="Helical" evidence="1">
    <location>
        <begin position="105"/>
        <end position="124"/>
    </location>
</feature>
<dbReference type="Proteomes" id="UP001219525">
    <property type="component" value="Unassembled WGS sequence"/>
</dbReference>
<organism evidence="3 4">
    <name type="scientific">Mycena pura</name>
    <dbReference type="NCBI Taxonomy" id="153505"/>
    <lineage>
        <taxon>Eukaryota</taxon>
        <taxon>Fungi</taxon>
        <taxon>Dikarya</taxon>
        <taxon>Basidiomycota</taxon>
        <taxon>Agaricomycotina</taxon>
        <taxon>Agaricomycetes</taxon>
        <taxon>Agaricomycetidae</taxon>
        <taxon>Agaricales</taxon>
        <taxon>Marasmiineae</taxon>
        <taxon>Mycenaceae</taxon>
        <taxon>Mycena</taxon>
    </lineage>
</organism>
<feature type="transmembrane region" description="Helical" evidence="1">
    <location>
        <begin position="77"/>
        <end position="99"/>
    </location>
</feature>
<proteinExistence type="predicted"/>
<dbReference type="Gene3D" id="1.20.144.10">
    <property type="entry name" value="Phosphatidic acid phosphatase type 2/haloperoxidase"/>
    <property type="match status" value="1"/>
</dbReference>
<keyword evidence="4" id="KW-1185">Reference proteome</keyword>
<keyword evidence="1" id="KW-1133">Transmembrane helix</keyword>
<dbReference type="GO" id="GO:0042392">
    <property type="term" value="F:sphingosine-1-phosphate phosphatase activity"/>
    <property type="evidence" value="ECO:0007669"/>
    <property type="project" value="TreeGrafter"/>
</dbReference>
<feature type="non-terminal residue" evidence="3">
    <location>
        <position position="167"/>
    </location>
</feature>
<keyword evidence="1" id="KW-0812">Transmembrane</keyword>
<reference evidence="3" key="1">
    <citation type="submission" date="2023-03" db="EMBL/GenBank/DDBJ databases">
        <title>Massive genome expansion in bonnet fungi (Mycena s.s.) driven by repeated elements and novel gene families across ecological guilds.</title>
        <authorList>
            <consortium name="Lawrence Berkeley National Laboratory"/>
            <person name="Harder C.B."/>
            <person name="Miyauchi S."/>
            <person name="Viragh M."/>
            <person name="Kuo A."/>
            <person name="Thoen E."/>
            <person name="Andreopoulos B."/>
            <person name="Lu D."/>
            <person name="Skrede I."/>
            <person name="Drula E."/>
            <person name="Henrissat B."/>
            <person name="Morin E."/>
            <person name="Kohler A."/>
            <person name="Barry K."/>
            <person name="LaButti K."/>
            <person name="Morin E."/>
            <person name="Salamov A."/>
            <person name="Lipzen A."/>
            <person name="Mereny Z."/>
            <person name="Hegedus B."/>
            <person name="Baldrian P."/>
            <person name="Stursova M."/>
            <person name="Weitz H."/>
            <person name="Taylor A."/>
            <person name="Grigoriev I.V."/>
            <person name="Nagy L.G."/>
            <person name="Martin F."/>
            <person name="Kauserud H."/>
        </authorList>
    </citation>
    <scope>NUCLEOTIDE SEQUENCE</scope>
    <source>
        <strain evidence="3">9144</strain>
    </source>
</reference>
<name>A0AAD6VPM8_9AGAR</name>
<dbReference type="PANTHER" id="PTHR14969">
    <property type="entry name" value="SPHINGOSINE-1-PHOSPHATE PHOSPHOHYDROLASE"/>
    <property type="match status" value="1"/>
</dbReference>
<protein>
    <submittedName>
        <fullName evidence="3">PAP2-domain-containing protein</fullName>
    </submittedName>
</protein>
<evidence type="ECO:0000256" key="1">
    <source>
        <dbReference type="SAM" id="Phobius"/>
    </source>
</evidence>
<comment type="caution">
    <text evidence="3">The sequence shown here is derived from an EMBL/GenBank/DDBJ whole genome shotgun (WGS) entry which is preliminary data.</text>
</comment>
<feature type="transmembrane region" description="Helical" evidence="1">
    <location>
        <begin position="136"/>
        <end position="154"/>
    </location>
</feature>
<sequence length="167" mass="18193">MSPRRRPRSWWLSFLERTNVTVTALTALAILSTRSAGVVYFGAGGLMTALSVKLVIKRIIRQPRPTLGGKKTYGMPSTHTATMAYYATFITLAAIYLPLHPSLPALARASPVVVLPWAALVATSRVLLGHHTWAQIAAGCGCGVTFAGVWLLLWTRGLDEYGRWGEE</sequence>
<accession>A0AAD6VPM8</accession>
<evidence type="ECO:0000313" key="3">
    <source>
        <dbReference type="EMBL" id="KAJ7219256.1"/>
    </source>
</evidence>
<dbReference type="SUPFAM" id="SSF48317">
    <property type="entry name" value="Acid phosphatase/Vanadium-dependent haloperoxidase"/>
    <property type="match status" value="1"/>
</dbReference>